<accession>A0ACD3Q775</accession>
<evidence type="ECO:0000313" key="2">
    <source>
        <dbReference type="Proteomes" id="UP000793456"/>
    </source>
</evidence>
<protein>
    <submittedName>
        <fullName evidence="1">Uncharacterized protein</fullName>
    </submittedName>
</protein>
<dbReference type="Proteomes" id="UP000793456">
    <property type="component" value="Chromosome XXIII"/>
</dbReference>
<dbReference type="EMBL" id="CM011696">
    <property type="protein sequence ID" value="TMS02988.1"/>
    <property type="molecule type" value="Genomic_DNA"/>
</dbReference>
<proteinExistence type="predicted"/>
<comment type="caution">
    <text evidence="1">The sequence shown here is derived from an EMBL/GenBank/DDBJ whole genome shotgun (WGS) entry which is preliminary data.</text>
</comment>
<gene>
    <name evidence="1" type="ORF">E3U43_020968</name>
</gene>
<name>A0ACD3Q775_LARCR</name>
<evidence type="ECO:0000313" key="1">
    <source>
        <dbReference type="EMBL" id="TMS02988.1"/>
    </source>
</evidence>
<reference evidence="1" key="1">
    <citation type="submission" date="2018-11" db="EMBL/GenBank/DDBJ databases">
        <title>The sequence and de novo assembly of Larimichthys crocea genome using PacBio and Hi-C technologies.</title>
        <authorList>
            <person name="Xu P."/>
            <person name="Chen B."/>
            <person name="Zhou Z."/>
            <person name="Ke Q."/>
            <person name="Wu Y."/>
            <person name="Bai H."/>
            <person name="Pu F."/>
        </authorList>
    </citation>
    <scope>NUCLEOTIDE SEQUENCE</scope>
    <source>
        <tissue evidence="1">Muscle</tissue>
    </source>
</reference>
<sequence length="663" mass="75716">MSAFAEFVPPPECPVFEPSWEDFSDPLGFINKIRPIAEKTGICKIRPPEDWQPPFACDVRNFHFTPRVQRLNELEALTRVKLNFLDQIAKFWELQGSKIRFPHVERKVLDLYQLSKIVSAEGGFETVCKEKRWSKVASRMGFPSGKGTGSLLRSHYERILYPYELFQSGATLTGIQRLYEEGDDGEELDEGVGEEAVEEDEQDEEDDKEKDGEEDGMQTKDRLLPERRSRRLKSERENKEPKGLKIFGTSPKMVGLEIVSADDGFNKKQRHLKAQAFAIKMRPRKETLEVNFECSKPREAFGFEQAVREYSLQSFGEMADQFKSDYFNMPVHMVPTELVEKEFWRLVSSIEEDVIVEYGADISSKEVGSGFPVRDGKRRLLGDEEEYANSGWNLNNMPVLEQSVLTHINVDISGMKVPWLYVGMCFSSFCWHIEDHWSYSINFLHWGEPKTWYGVPASAAEQLEAVMKKLAPELFDSQPDLLHQLVTIMNPNVLMEHGVPVRSLSLGCTGPISVQGSLWSPSPGRTTAAFNQGYNFAEAVNFCTADWLPMGRQCVAHYRRLHRYCVFSHEELLCKMAADPESLDVELAAAVFKEMGEMMEEETKLRQAVQEIGVLSSEQEVFELLPDDERQCYKCKTTVFPVRADVFLQPRATGVSPPRSRSL</sequence>
<keyword evidence="2" id="KW-1185">Reference proteome</keyword>
<organism evidence="1 2">
    <name type="scientific">Larimichthys crocea</name>
    <name type="common">Large yellow croaker</name>
    <name type="synonym">Pseudosciaena crocea</name>
    <dbReference type="NCBI Taxonomy" id="215358"/>
    <lineage>
        <taxon>Eukaryota</taxon>
        <taxon>Metazoa</taxon>
        <taxon>Chordata</taxon>
        <taxon>Craniata</taxon>
        <taxon>Vertebrata</taxon>
        <taxon>Euteleostomi</taxon>
        <taxon>Actinopterygii</taxon>
        <taxon>Neopterygii</taxon>
        <taxon>Teleostei</taxon>
        <taxon>Neoteleostei</taxon>
        <taxon>Acanthomorphata</taxon>
        <taxon>Eupercaria</taxon>
        <taxon>Sciaenidae</taxon>
        <taxon>Larimichthys</taxon>
    </lineage>
</organism>